<dbReference type="SUPFAM" id="SSF69279">
    <property type="entry name" value="Phage tail proteins"/>
    <property type="match status" value="1"/>
</dbReference>
<dbReference type="RefSeq" id="WP_116047666.1">
    <property type="nucleotide sequence ID" value="NZ_QUBQ01000003.1"/>
</dbReference>
<dbReference type="EMBL" id="QUBQ01000003">
    <property type="protein sequence ID" value="REK74386.1"/>
    <property type="molecule type" value="Genomic_DNA"/>
</dbReference>
<dbReference type="AlphaFoldDB" id="A0A371PFI8"/>
<dbReference type="Gene3D" id="2.30.110.40">
    <property type="entry name" value="Phage tail tube protein"/>
    <property type="match status" value="1"/>
</dbReference>
<name>A0A371PFI8_9BACL</name>
<gene>
    <name evidence="1" type="ORF">DX130_17850</name>
</gene>
<dbReference type="InterPro" id="IPR018989">
    <property type="entry name" value="DUF2001"/>
</dbReference>
<organism evidence="1 2">
    <name type="scientific">Paenibacillus paeoniae</name>
    <dbReference type="NCBI Taxonomy" id="2292705"/>
    <lineage>
        <taxon>Bacteria</taxon>
        <taxon>Bacillati</taxon>
        <taxon>Bacillota</taxon>
        <taxon>Bacilli</taxon>
        <taxon>Bacillales</taxon>
        <taxon>Paenibacillaceae</taxon>
        <taxon>Paenibacillus</taxon>
    </lineage>
</organism>
<dbReference type="Pfam" id="PF09393">
    <property type="entry name" value="DUF2001"/>
    <property type="match status" value="1"/>
</dbReference>
<reference evidence="1 2" key="1">
    <citation type="submission" date="2018-08" db="EMBL/GenBank/DDBJ databases">
        <title>Paenibacillus sp. M4BSY-1, whole genome shotgun sequence.</title>
        <authorList>
            <person name="Tuo L."/>
        </authorList>
    </citation>
    <scope>NUCLEOTIDE SEQUENCE [LARGE SCALE GENOMIC DNA]</scope>
    <source>
        <strain evidence="1 2">M4BSY-1</strain>
    </source>
</reference>
<evidence type="ECO:0000313" key="2">
    <source>
        <dbReference type="Proteomes" id="UP000261905"/>
    </source>
</evidence>
<dbReference type="OrthoDB" id="1697482at2"/>
<comment type="caution">
    <text evidence="1">The sequence shown here is derived from an EMBL/GenBank/DDBJ whole genome shotgun (WGS) entry which is preliminary data.</text>
</comment>
<keyword evidence="2" id="KW-1185">Reference proteome</keyword>
<proteinExistence type="predicted"/>
<protein>
    <submittedName>
        <fullName evidence="1">Phage portal protein</fullName>
    </submittedName>
</protein>
<sequence>MSYMNVQDTISGKQAKATVSIDGMMEELFYAKTGEATIEKTKADVPMLGKTTVGKKTVGWTGTGTLTLYYITSKFRELTKEYVKSGKDFYFDLTIVNEDPASRAGKQTIVLRRCNLDSILLTKFDATAEDSLEEELPFTFEDFDIPDKFNSLQS</sequence>
<dbReference type="InterPro" id="IPR038628">
    <property type="entry name" value="XkdM-like_sf"/>
</dbReference>
<evidence type="ECO:0000313" key="1">
    <source>
        <dbReference type="EMBL" id="REK74386.1"/>
    </source>
</evidence>
<dbReference type="Proteomes" id="UP000261905">
    <property type="component" value="Unassembled WGS sequence"/>
</dbReference>
<accession>A0A371PFI8</accession>